<dbReference type="STRING" id="1867956.BJF95_12440"/>
<dbReference type="Pfam" id="PF00480">
    <property type="entry name" value="ROK"/>
    <property type="match status" value="1"/>
</dbReference>
<dbReference type="InterPro" id="IPR036388">
    <property type="entry name" value="WH-like_DNA-bd_sf"/>
</dbReference>
<keyword evidence="3" id="KW-1185">Reference proteome</keyword>
<accession>A0A1Q8ZK59</accession>
<dbReference type="CDD" id="cd23763">
    <property type="entry name" value="ASKHA_ATPase_ROK"/>
    <property type="match status" value="1"/>
</dbReference>
<evidence type="ECO:0000313" key="3">
    <source>
        <dbReference type="Proteomes" id="UP000186894"/>
    </source>
</evidence>
<dbReference type="InterPro" id="IPR043129">
    <property type="entry name" value="ATPase_NBD"/>
</dbReference>
<proteinExistence type="inferred from homology"/>
<dbReference type="RefSeq" id="WP_075641734.1">
    <property type="nucleotide sequence ID" value="NZ_MKIM01000033.1"/>
</dbReference>
<dbReference type="PANTHER" id="PTHR18964:SF149">
    <property type="entry name" value="BIFUNCTIONAL UDP-N-ACETYLGLUCOSAMINE 2-EPIMERASE_N-ACETYLMANNOSAMINE KINASE"/>
    <property type="match status" value="1"/>
</dbReference>
<dbReference type="SUPFAM" id="SSF53067">
    <property type="entry name" value="Actin-like ATPase domain"/>
    <property type="match status" value="1"/>
</dbReference>
<reference evidence="2 3" key="1">
    <citation type="submission" date="2016-09" db="EMBL/GenBank/DDBJ databases">
        <title>Rhizobium oryziradicis sp. nov., isolated from the root of rice.</title>
        <authorList>
            <person name="Zhao J."/>
            <person name="Zhang X."/>
        </authorList>
    </citation>
    <scope>NUCLEOTIDE SEQUENCE [LARGE SCALE GENOMIC DNA]</scope>
    <source>
        <strain evidence="2 3">N19</strain>
    </source>
</reference>
<organism evidence="2 3">
    <name type="scientific">Rhizobium oryziradicis</name>
    <dbReference type="NCBI Taxonomy" id="1867956"/>
    <lineage>
        <taxon>Bacteria</taxon>
        <taxon>Pseudomonadati</taxon>
        <taxon>Pseudomonadota</taxon>
        <taxon>Alphaproteobacteria</taxon>
        <taxon>Hyphomicrobiales</taxon>
        <taxon>Rhizobiaceae</taxon>
        <taxon>Rhizobium/Agrobacterium group</taxon>
        <taxon>Rhizobium</taxon>
    </lineage>
</organism>
<dbReference type="AlphaFoldDB" id="A0A1Q8ZK59"/>
<evidence type="ECO:0000313" key="2">
    <source>
        <dbReference type="EMBL" id="OLP42262.1"/>
    </source>
</evidence>
<dbReference type="InterPro" id="IPR000600">
    <property type="entry name" value="ROK"/>
</dbReference>
<protein>
    <submittedName>
        <fullName evidence="2">Transcriptional regulator</fullName>
    </submittedName>
</protein>
<evidence type="ECO:0000256" key="1">
    <source>
        <dbReference type="ARBA" id="ARBA00006479"/>
    </source>
</evidence>
<dbReference type="SUPFAM" id="SSF46785">
    <property type="entry name" value="Winged helix' DNA-binding domain"/>
    <property type="match status" value="1"/>
</dbReference>
<dbReference type="EMBL" id="MKIM01000033">
    <property type="protein sequence ID" value="OLP42262.1"/>
    <property type="molecule type" value="Genomic_DNA"/>
</dbReference>
<comment type="caution">
    <text evidence="2">The sequence shown here is derived from an EMBL/GenBank/DDBJ whole genome shotgun (WGS) entry which is preliminary data.</text>
</comment>
<gene>
    <name evidence="2" type="ORF">BJF95_12440</name>
</gene>
<dbReference type="PANTHER" id="PTHR18964">
    <property type="entry name" value="ROK (REPRESSOR, ORF, KINASE) FAMILY"/>
    <property type="match status" value="1"/>
</dbReference>
<dbReference type="InterPro" id="IPR036390">
    <property type="entry name" value="WH_DNA-bd_sf"/>
</dbReference>
<dbReference type="Proteomes" id="UP000186894">
    <property type="component" value="Unassembled WGS sequence"/>
</dbReference>
<dbReference type="Gene3D" id="1.10.10.10">
    <property type="entry name" value="Winged helix-like DNA-binding domain superfamily/Winged helix DNA-binding domain"/>
    <property type="match status" value="1"/>
</dbReference>
<name>A0A1Q8ZK59_9HYPH</name>
<dbReference type="Gene3D" id="3.30.420.40">
    <property type="match status" value="2"/>
</dbReference>
<comment type="similarity">
    <text evidence="1">Belongs to the ROK (NagC/XylR) family.</text>
</comment>
<sequence length="416" mass="44878">MTLMGNNHTYSGRYNRRLVFDLIRSGEAVSRRSLVDATGLKPQTMSNICKDLIDRMLVVETTRLEGARGAPQKALRIRAEAGCSLGVHIDRDGLLGILCDLSGRELGRERATASLADPRDTISAIAEMAKRLRLLAPDAAAWGVGVAMPTLQEAEFEHSVGPPGWDAWSRLPVAEAIEEACGLPVIIENDATAAAVAELRIGRACGLSHYIHVFVGHGLGAGIINDGMPLQGFWNNAGEIGLLTWPSELACVEAAGQTPFSIDELAAMLGRESGEIFAPGQLEALYSQRDSVLMRWLDLNARRLRLLVSLLENMLDPQTIVVGGHFPAVLIDSLIDRAYPLLPSVSARSEREMPRLCAGALGPEAAALGAAMLPVIAHGSPDFRRLSFMRGRSQSIDFERRFDRVAGAPSDDDTSL</sequence>
<dbReference type="OrthoDB" id="49685at2"/>